<evidence type="ECO:0000313" key="1">
    <source>
        <dbReference type="EMBL" id="JAS73803.1"/>
    </source>
</evidence>
<dbReference type="EMBL" id="GECU01033903">
    <property type="protein sequence ID" value="JAS73803.1"/>
    <property type="molecule type" value="Transcribed_RNA"/>
</dbReference>
<protein>
    <submittedName>
        <fullName evidence="1">Uncharacterized protein</fullName>
    </submittedName>
</protein>
<feature type="non-terminal residue" evidence="1">
    <location>
        <position position="108"/>
    </location>
</feature>
<proteinExistence type="predicted"/>
<name>A0A1B6HGJ4_9HEMI</name>
<organism evidence="1">
    <name type="scientific">Homalodisca liturata</name>
    <dbReference type="NCBI Taxonomy" id="320908"/>
    <lineage>
        <taxon>Eukaryota</taxon>
        <taxon>Metazoa</taxon>
        <taxon>Ecdysozoa</taxon>
        <taxon>Arthropoda</taxon>
        <taxon>Hexapoda</taxon>
        <taxon>Insecta</taxon>
        <taxon>Pterygota</taxon>
        <taxon>Neoptera</taxon>
        <taxon>Paraneoptera</taxon>
        <taxon>Hemiptera</taxon>
        <taxon>Auchenorrhyncha</taxon>
        <taxon>Membracoidea</taxon>
        <taxon>Cicadellidae</taxon>
        <taxon>Cicadellinae</taxon>
        <taxon>Proconiini</taxon>
        <taxon>Homalodisca</taxon>
    </lineage>
</organism>
<sequence length="108" mass="12338">KYKIIGDLKVLGVDWELLNTKSLSVLFKNLPYISELKRIAFEKSQGSVKVNGFKNYRFEDESEQLGVKLLKKGVKLSNIKKTVLEPLPLSHHISAEKKKDVEKLLTLL</sequence>
<gene>
    <name evidence="1" type="ORF">g.57202</name>
</gene>
<reference evidence="1" key="1">
    <citation type="submission" date="2015-11" db="EMBL/GenBank/DDBJ databases">
        <title>De novo transcriptome assembly of four potential Pierce s Disease insect vectors from Arizona vineyards.</title>
        <authorList>
            <person name="Tassone E.E."/>
        </authorList>
    </citation>
    <scope>NUCLEOTIDE SEQUENCE</scope>
</reference>
<feature type="non-terminal residue" evidence="1">
    <location>
        <position position="1"/>
    </location>
</feature>
<accession>A0A1B6HGJ4</accession>
<dbReference type="AlphaFoldDB" id="A0A1B6HGJ4"/>